<evidence type="ECO:0000313" key="2">
    <source>
        <dbReference type="EMBL" id="WOT03762.1"/>
    </source>
</evidence>
<dbReference type="PANTHER" id="PTHR32063">
    <property type="match status" value="1"/>
</dbReference>
<accession>A0ABZ0JV79</accession>
<feature type="transmembrane region" description="Helical" evidence="1">
    <location>
        <begin position="32"/>
        <end position="49"/>
    </location>
</feature>
<dbReference type="RefSeq" id="WP_310471386.1">
    <property type="nucleotide sequence ID" value="NZ_CP136522.1"/>
</dbReference>
<name>A0ABZ0JV79_9GAMM</name>
<dbReference type="Gene3D" id="3.30.70.1430">
    <property type="entry name" value="Multidrug efflux transporter AcrB pore domain"/>
    <property type="match status" value="2"/>
</dbReference>
<feature type="transmembrane region" description="Helical" evidence="1">
    <location>
        <begin position="478"/>
        <end position="501"/>
    </location>
</feature>
<dbReference type="InterPro" id="IPR001036">
    <property type="entry name" value="Acrflvin-R"/>
</dbReference>
<dbReference type="Gene3D" id="3.30.70.1440">
    <property type="entry name" value="Multidrug efflux transporter AcrB pore domain"/>
    <property type="match status" value="1"/>
</dbReference>
<keyword evidence="1" id="KW-0472">Membrane</keyword>
<evidence type="ECO:0000256" key="1">
    <source>
        <dbReference type="SAM" id="Phobius"/>
    </source>
</evidence>
<dbReference type="SUPFAM" id="SSF82693">
    <property type="entry name" value="Multidrug efflux transporter AcrB pore domain, PN1, PN2, PC1 and PC2 subdomains"/>
    <property type="match status" value="1"/>
</dbReference>
<proteinExistence type="predicted"/>
<dbReference type="Gene3D" id="1.20.1640.10">
    <property type="entry name" value="Multidrug efflux transporter AcrB transmembrane domain"/>
    <property type="match status" value="2"/>
</dbReference>
<gene>
    <name evidence="2" type="ORF">RGE70_10430</name>
</gene>
<feature type="transmembrane region" description="Helical" evidence="1">
    <location>
        <begin position="925"/>
        <end position="949"/>
    </location>
</feature>
<feature type="transmembrane region" description="Helical" evidence="1">
    <location>
        <begin position="970"/>
        <end position="990"/>
    </location>
</feature>
<feature type="transmembrane region" description="Helical" evidence="1">
    <location>
        <begin position="873"/>
        <end position="892"/>
    </location>
</feature>
<feature type="transmembrane region" description="Helical" evidence="1">
    <location>
        <begin position="401"/>
        <end position="426"/>
    </location>
</feature>
<evidence type="ECO:0000313" key="3">
    <source>
        <dbReference type="Proteomes" id="UP001529491"/>
    </source>
</evidence>
<dbReference type="Proteomes" id="UP001529491">
    <property type="component" value="Chromosome"/>
</dbReference>
<keyword evidence="3" id="KW-1185">Reference proteome</keyword>
<feature type="transmembrane region" description="Helical" evidence="1">
    <location>
        <begin position="543"/>
        <end position="561"/>
    </location>
</feature>
<dbReference type="Gene3D" id="3.30.2090.10">
    <property type="entry name" value="Multidrug efflux transporter AcrB TolC docking domain, DN and DC subdomains"/>
    <property type="match status" value="2"/>
</dbReference>
<reference evidence="2 3" key="1">
    <citation type="submission" date="2023-10" db="EMBL/GenBank/DDBJ databases">
        <title>Complete genome sequence of Shewanella sp. DAU334.</title>
        <authorList>
            <person name="Lee Y.-S."/>
            <person name="Jeong H.-R."/>
            <person name="Hwang E.-J."/>
            <person name="Choi Y.-L."/>
            <person name="Kim G.-D."/>
        </authorList>
    </citation>
    <scope>NUCLEOTIDE SEQUENCE [LARGE SCALE GENOMIC DNA]</scope>
    <source>
        <strain evidence="2 3">DAU334</strain>
    </source>
</reference>
<dbReference type="Pfam" id="PF00873">
    <property type="entry name" value="ACR_tran"/>
    <property type="match status" value="1"/>
</dbReference>
<feature type="transmembrane region" description="Helical" evidence="1">
    <location>
        <begin position="349"/>
        <end position="368"/>
    </location>
</feature>
<feature type="transmembrane region" description="Helical" evidence="1">
    <location>
        <begin position="1002"/>
        <end position="1025"/>
    </location>
</feature>
<protein>
    <submittedName>
        <fullName evidence="2">Efflux RND transporter permease subunit</fullName>
    </submittedName>
</protein>
<keyword evidence="1" id="KW-1133">Transmembrane helix</keyword>
<dbReference type="SUPFAM" id="SSF82714">
    <property type="entry name" value="Multidrug efflux transporter AcrB TolC docking domain, DN and DC subdomains"/>
    <property type="match status" value="2"/>
</dbReference>
<dbReference type="EMBL" id="CP136522">
    <property type="protein sequence ID" value="WOT03762.1"/>
    <property type="molecule type" value="Genomic_DNA"/>
</dbReference>
<sequence>MSNENSSKANTPFNGNDSALSRFIGWMIDNPIAVNLLTVAIVVMGFYSFSDIKQETSPSFKVHEIEINASFMGATPTEIEQSILLPIEHRLRENSHIDRISSTAIEGSGQVVLTLNDGVDENALVAEIKNSLDAINYFPASMEPIEIAVVEELDSVIEFGLYGQLSPTQLRLEASKFKNALLNQFELAKVELHGIAETDIIIEISEARLQQYKLSLADVSGRVDTVVNDVSAGQISTHSGDVLIRTKGRKDQVEQFSAIKVKTLPNGAVITLGQIADISYGYSQPQAPFLVNGQAGIMLMIYQNEMAKPIALSEAILQFATEYEQDLPSGTYLTVLDNQVQAYQTRIDLLLSNGVIGMILVIIALALFLDLRLAFWVCMGIPISIVGALAVMPVLNIPLNMVTLFAFIITLGILVDDAVIVAENIYQKVQQGMPIESALKQGTAEMALPVCFSVVTNIIAFVPLLFVPGELGVMYQPMTLLIFAIFTVSLIEALFILPYHLRQIAKPRKLSQLARMQQCCFNAFEVLRDKHFKGLLQRCLSQPWCVLALFLSVLLITFTWVNSGRVDSGFVPKVESQRIDAEVEFPAGTALSDKLHTMAIIEAAGVSAFAKLNAADSYKHIMMSVEGSSASTTFQIVEDTQRDYSAREFVETWRNQIGPLAGVKSLFFDYEVGPGGGKELSIELGGANGLALQQASIDLMQQLINIQGVTDVDSGLIDAQREFTLTVNDRGSMLGFDSDSLGALVRHSFYGHEVNRQIVNGDELKIRVMRHRNEQYKANTLGELLITSPTGEQVQLKQVAEITPVLSAVQIDRVDGKRQVEVSASFIRSEANVALIMTQIDEVVLPALMVKYPGVIAELGGSARTERKVNAKLLTGIILALFMVVAFLGIYFKSLIDALLIMSVIPLCLAAAMLGHIILNQSFSVMSLFGMIALSGLVLNGAFVLLLEVKQGLRCKLTIEQAVVKASLSRFRPVVITTLTTTIGLAPMLFETSTQAQYLIPMVISLSFGCLFSLATILIYAPIMFSLSERWRTRTQHVLTDTQIVRI</sequence>
<feature type="transmembrane region" description="Helical" evidence="1">
    <location>
        <begin position="373"/>
        <end position="395"/>
    </location>
</feature>
<feature type="transmembrane region" description="Helical" evidence="1">
    <location>
        <begin position="447"/>
        <end position="466"/>
    </location>
</feature>
<dbReference type="Gene3D" id="3.30.70.1320">
    <property type="entry name" value="Multidrug efflux transporter AcrB pore domain like"/>
    <property type="match status" value="1"/>
</dbReference>
<dbReference type="InterPro" id="IPR027463">
    <property type="entry name" value="AcrB_DN_DC_subdom"/>
</dbReference>
<dbReference type="PRINTS" id="PR00702">
    <property type="entry name" value="ACRIFLAVINRP"/>
</dbReference>
<keyword evidence="1" id="KW-0812">Transmembrane</keyword>
<organism evidence="2 3">
    <name type="scientific">Shewanella youngdeokensis</name>
    <dbReference type="NCBI Taxonomy" id="2999068"/>
    <lineage>
        <taxon>Bacteria</taxon>
        <taxon>Pseudomonadati</taxon>
        <taxon>Pseudomonadota</taxon>
        <taxon>Gammaproteobacteria</taxon>
        <taxon>Alteromonadales</taxon>
        <taxon>Shewanellaceae</taxon>
        <taxon>Shewanella</taxon>
    </lineage>
</organism>
<dbReference type="PANTHER" id="PTHR32063:SF33">
    <property type="entry name" value="RND SUPERFAMILY EFFLUX PUMP PERMEASE COMPONENT"/>
    <property type="match status" value="1"/>
</dbReference>
<feature type="transmembrane region" description="Helical" evidence="1">
    <location>
        <begin position="899"/>
        <end position="919"/>
    </location>
</feature>
<dbReference type="SUPFAM" id="SSF82866">
    <property type="entry name" value="Multidrug efflux transporter AcrB transmembrane domain"/>
    <property type="match status" value="2"/>
</dbReference>